<reference evidence="5" key="1">
    <citation type="journal article" date="2012" name="Science">
        <title>The Paleozoic origin of enzymatic lignin decomposition reconstructed from 31 fungal genomes.</title>
        <authorList>
            <person name="Floudas D."/>
            <person name="Binder M."/>
            <person name="Riley R."/>
            <person name="Barry K."/>
            <person name="Blanchette R.A."/>
            <person name="Henrissat B."/>
            <person name="Martinez A.T."/>
            <person name="Otillar R."/>
            <person name="Spatafora J.W."/>
            <person name="Yadav J.S."/>
            <person name="Aerts A."/>
            <person name="Benoit I."/>
            <person name="Boyd A."/>
            <person name="Carlson A."/>
            <person name="Copeland A."/>
            <person name="Coutinho P.M."/>
            <person name="de Vries R.P."/>
            <person name="Ferreira P."/>
            <person name="Findley K."/>
            <person name="Foster B."/>
            <person name="Gaskell J."/>
            <person name="Glotzer D."/>
            <person name="Gorecki P."/>
            <person name="Heitman J."/>
            <person name="Hesse C."/>
            <person name="Hori C."/>
            <person name="Igarashi K."/>
            <person name="Jurgens J.A."/>
            <person name="Kallen N."/>
            <person name="Kersten P."/>
            <person name="Kohler A."/>
            <person name="Kuees U."/>
            <person name="Kumar T.K.A."/>
            <person name="Kuo A."/>
            <person name="LaButti K."/>
            <person name="Larrondo L.F."/>
            <person name="Lindquist E."/>
            <person name="Ling A."/>
            <person name="Lombard V."/>
            <person name="Lucas S."/>
            <person name="Lundell T."/>
            <person name="Martin R."/>
            <person name="McLaughlin D.J."/>
            <person name="Morgenstern I."/>
            <person name="Morin E."/>
            <person name="Murat C."/>
            <person name="Nagy L.G."/>
            <person name="Nolan M."/>
            <person name="Ohm R.A."/>
            <person name="Patyshakuliyeva A."/>
            <person name="Rokas A."/>
            <person name="Ruiz-Duenas F.J."/>
            <person name="Sabat G."/>
            <person name="Salamov A."/>
            <person name="Samejima M."/>
            <person name="Schmutz J."/>
            <person name="Slot J.C."/>
            <person name="St John F."/>
            <person name="Stenlid J."/>
            <person name="Sun H."/>
            <person name="Sun S."/>
            <person name="Syed K."/>
            <person name="Tsang A."/>
            <person name="Wiebenga A."/>
            <person name="Young D."/>
            <person name="Pisabarro A."/>
            <person name="Eastwood D.C."/>
            <person name="Martin F."/>
            <person name="Cullen D."/>
            <person name="Grigoriev I.V."/>
            <person name="Hibbett D.S."/>
        </authorList>
    </citation>
    <scope>NUCLEOTIDE SEQUENCE [LARGE SCALE GENOMIC DNA]</scope>
    <source>
        <strain evidence="5">RWD-64-598 SS2</strain>
    </source>
</reference>
<feature type="region of interest" description="Disordered" evidence="1">
    <location>
        <begin position="1"/>
        <end position="21"/>
    </location>
</feature>
<dbReference type="PANTHER" id="PTHR45737:SF6">
    <property type="entry name" value="VON WILLEBRAND FACTOR A DOMAIN-CONTAINING PROTEIN 5A"/>
    <property type="match status" value="1"/>
</dbReference>
<feature type="domain" description="VWFA" evidence="2">
    <location>
        <begin position="294"/>
        <end position="481"/>
    </location>
</feature>
<feature type="compositionally biased region" description="Low complexity" evidence="1">
    <location>
        <begin position="803"/>
        <end position="825"/>
    </location>
</feature>
<feature type="region of interest" description="Disordered" evidence="1">
    <location>
        <begin position="780"/>
        <end position="882"/>
    </location>
</feature>
<feature type="region of interest" description="Disordered" evidence="1">
    <location>
        <begin position="608"/>
        <end position="627"/>
    </location>
</feature>
<evidence type="ECO:0000259" key="3">
    <source>
        <dbReference type="PROSITE" id="PS51468"/>
    </source>
</evidence>
<dbReference type="RefSeq" id="XP_007769877.1">
    <property type="nucleotide sequence ID" value="XM_007771687.1"/>
</dbReference>
<evidence type="ECO:0000256" key="1">
    <source>
        <dbReference type="SAM" id="MobiDB-lite"/>
    </source>
</evidence>
<dbReference type="KEGG" id="cput:CONPUDRAFT_154882"/>
<dbReference type="OMA" id="PFNICSF"/>
<feature type="region of interest" description="Disordered" evidence="1">
    <location>
        <begin position="687"/>
        <end position="715"/>
    </location>
</feature>
<dbReference type="SMART" id="SM00327">
    <property type="entry name" value="VWA"/>
    <property type="match status" value="1"/>
</dbReference>
<dbReference type="InterPro" id="IPR013694">
    <property type="entry name" value="VIT"/>
</dbReference>
<feature type="domain" description="VIT" evidence="3">
    <location>
        <begin position="14"/>
        <end position="147"/>
    </location>
</feature>
<sequence length="1026" mass="109944">MTTQAGIFYRSSPDPAQPGNSGTVLRRLELESVDMPVWVVDVGARVALTQTFRNPPSPTGRATGRAKYVFPLPARASVCAFELERGDGRGVRGEARERAEAEEVFGRAVREGREAGLVEWVTDDVFTISVGSVPSGMSVVTRLVFVMDLLDEGIRDHIRLQLPTAVAPRYGPAPAAILDASSASASPGETRLTIRVDVQTSEEILALRSPTHPITLLRYKTRSGRRSTRRMSASWASPEFLAGDFVLSIHARGLDAPRCFASRHPTDAHGAVAMHLTLVPTFSGSAPRAVRAQEYVFVVDRSGSMGGAPMETAKRTLAVLLRALPARETRFNVVSFGSHVDGLWPQSVVYAEETLGRGIAHVESMGADYGGTEMANALRFALDRRDTSRPTAVFFLTDGGVTDVQGPADVVKAAVQASASTPAAPLRVFVLGIGPEVSSDVCERIARAGEGECLFALHAEEITGRCARLLNAGRTRTVESVEVDWNCDARKRRTRAGGVRFDSAASVGGGDVQQAPHQITRVFPDMRLAVSALTTFDAVPKNIRLHARFRVHQQGAMGNGEEQETVELDVPVTEIIPFSKNHDTSDSADVPLLHALAARRLITEIEENRTPPPRIKPDVPTDPATVRPEPTLEEAKRAAVVHLGVRYQLASKYTSFVAVDEGTARSRVPAGGRSRFSFGRSMLARRLGLQKQKRNDESASSSDWEDSAGAAGPDGSGDDLLGGILDGLTNLAYGAWTMAFGPPYADTSAPPVGSDRGRLPGGLGDINGDTESVAFSFRTESSGARTTQHRYSDASGSDSASVRTFSTLSSLTGSSSSSRWTRSRTPSPPRHLHIDDDPVGRVPSPVFGPINLAPSHIARHHHLHTQPPPQTHPPPAHPRTPLAPSAQTLLALQSFDGSFPPSTCTPHLAAALGHPALARRTRFPADRRVSERVWATVLALVWVCRALARAGEDELGEVVRVKGVEWLEESGEVVVSDNKKGEGRGSGGRGDADVSGKWELEALLREAEAAVGENEEEDGAIVSGQA</sequence>
<evidence type="ECO:0000259" key="2">
    <source>
        <dbReference type="PROSITE" id="PS50234"/>
    </source>
</evidence>
<dbReference type="SUPFAM" id="SSF53300">
    <property type="entry name" value="vWA-like"/>
    <property type="match status" value="1"/>
</dbReference>
<dbReference type="PANTHER" id="PTHR45737">
    <property type="entry name" value="VON WILLEBRAND FACTOR A DOMAIN-CONTAINING PROTEIN 5A"/>
    <property type="match status" value="1"/>
</dbReference>
<proteinExistence type="predicted"/>
<comment type="caution">
    <text evidence="4">The sequence shown here is derived from an EMBL/GenBank/DDBJ whole genome shotgun (WGS) entry which is preliminary data.</text>
</comment>
<name>A0A5M3MKB8_CONPW</name>
<evidence type="ECO:0000313" key="5">
    <source>
        <dbReference type="Proteomes" id="UP000053558"/>
    </source>
</evidence>
<dbReference type="InterPro" id="IPR002035">
    <property type="entry name" value="VWF_A"/>
</dbReference>
<evidence type="ECO:0008006" key="6">
    <source>
        <dbReference type="Google" id="ProtNLM"/>
    </source>
</evidence>
<keyword evidence="5" id="KW-1185">Reference proteome</keyword>
<dbReference type="Pfam" id="PF13768">
    <property type="entry name" value="VWA_3"/>
    <property type="match status" value="1"/>
</dbReference>
<dbReference type="Proteomes" id="UP000053558">
    <property type="component" value="Unassembled WGS sequence"/>
</dbReference>
<dbReference type="OrthoDB" id="1729737at2759"/>
<dbReference type="PROSITE" id="PS50234">
    <property type="entry name" value="VWFA"/>
    <property type="match status" value="1"/>
</dbReference>
<dbReference type="EMBL" id="JH711580">
    <property type="protein sequence ID" value="EIW79467.1"/>
    <property type="molecule type" value="Genomic_DNA"/>
</dbReference>
<dbReference type="Gene3D" id="3.40.50.410">
    <property type="entry name" value="von Willebrand factor, type A domain"/>
    <property type="match status" value="1"/>
</dbReference>
<dbReference type="InterPro" id="IPR036465">
    <property type="entry name" value="vWFA_dom_sf"/>
</dbReference>
<dbReference type="PROSITE" id="PS51468">
    <property type="entry name" value="VIT"/>
    <property type="match status" value="1"/>
</dbReference>
<dbReference type="GeneID" id="19203345"/>
<feature type="compositionally biased region" description="Pro residues" evidence="1">
    <location>
        <begin position="866"/>
        <end position="878"/>
    </location>
</feature>
<feature type="region of interest" description="Disordered" evidence="1">
    <location>
        <begin position="747"/>
        <end position="768"/>
    </location>
</feature>
<accession>A0A5M3MKB8</accession>
<dbReference type="SMART" id="SM00609">
    <property type="entry name" value="VIT"/>
    <property type="match status" value="1"/>
</dbReference>
<gene>
    <name evidence="4" type="ORF">CONPUDRAFT_154882</name>
</gene>
<evidence type="ECO:0000313" key="4">
    <source>
        <dbReference type="EMBL" id="EIW79467.1"/>
    </source>
</evidence>
<feature type="compositionally biased region" description="Low complexity" evidence="1">
    <location>
        <begin position="698"/>
        <end position="715"/>
    </location>
</feature>
<feature type="region of interest" description="Disordered" evidence="1">
    <location>
        <begin position="975"/>
        <end position="994"/>
    </location>
</feature>
<dbReference type="AlphaFoldDB" id="A0A5M3MKB8"/>
<dbReference type="Pfam" id="PF08487">
    <property type="entry name" value="VIT"/>
    <property type="match status" value="1"/>
</dbReference>
<feature type="compositionally biased region" description="Basic and acidic residues" evidence="1">
    <location>
        <begin position="608"/>
        <end position="619"/>
    </location>
</feature>
<protein>
    <recommendedName>
        <fullName evidence="6">VWA-like protein</fullName>
    </recommendedName>
</protein>
<organism evidence="4 5">
    <name type="scientific">Coniophora puteana (strain RWD-64-598)</name>
    <name type="common">Brown rot fungus</name>
    <dbReference type="NCBI Taxonomy" id="741705"/>
    <lineage>
        <taxon>Eukaryota</taxon>
        <taxon>Fungi</taxon>
        <taxon>Dikarya</taxon>
        <taxon>Basidiomycota</taxon>
        <taxon>Agaricomycotina</taxon>
        <taxon>Agaricomycetes</taxon>
        <taxon>Agaricomycetidae</taxon>
        <taxon>Boletales</taxon>
        <taxon>Coniophorineae</taxon>
        <taxon>Coniophoraceae</taxon>
        <taxon>Coniophora</taxon>
    </lineage>
</organism>